<feature type="transmembrane region" description="Helical" evidence="6">
    <location>
        <begin position="6"/>
        <end position="24"/>
    </location>
</feature>
<protein>
    <recommendedName>
        <fullName evidence="6">Phosphate transporter</fullName>
    </recommendedName>
</protein>
<feature type="transmembrane region" description="Helical" evidence="6">
    <location>
        <begin position="113"/>
        <end position="131"/>
    </location>
</feature>
<keyword evidence="7" id="KW-0175">Coiled coil</keyword>
<comment type="similarity">
    <text evidence="6">Belongs to the inorganic phosphate transporter (PiT) (TC 2.A.20) family.</text>
</comment>
<keyword evidence="9" id="KW-1185">Reference proteome</keyword>
<evidence type="ECO:0000256" key="1">
    <source>
        <dbReference type="ARBA" id="ARBA00004141"/>
    </source>
</evidence>
<evidence type="ECO:0000313" key="8">
    <source>
        <dbReference type="EMBL" id="GAA0873844.1"/>
    </source>
</evidence>
<keyword evidence="4 6" id="KW-1133">Transmembrane helix</keyword>
<feature type="transmembrane region" description="Helical" evidence="6">
    <location>
        <begin position="83"/>
        <end position="101"/>
    </location>
</feature>
<evidence type="ECO:0000256" key="7">
    <source>
        <dbReference type="SAM" id="Coils"/>
    </source>
</evidence>
<dbReference type="RefSeq" id="WP_343784285.1">
    <property type="nucleotide sequence ID" value="NZ_BAAAFH010000003.1"/>
</dbReference>
<feature type="transmembrane region" description="Helical" evidence="6">
    <location>
        <begin position="45"/>
        <end position="63"/>
    </location>
</feature>
<evidence type="ECO:0000256" key="6">
    <source>
        <dbReference type="RuleBase" id="RU363058"/>
    </source>
</evidence>
<dbReference type="EMBL" id="BAAAFH010000003">
    <property type="protein sequence ID" value="GAA0873844.1"/>
    <property type="molecule type" value="Genomic_DNA"/>
</dbReference>
<evidence type="ECO:0000256" key="5">
    <source>
        <dbReference type="ARBA" id="ARBA00023136"/>
    </source>
</evidence>
<feature type="coiled-coil region" evidence="7">
    <location>
        <begin position="642"/>
        <end position="669"/>
    </location>
</feature>
<comment type="caution">
    <text evidence="8">The sequence shown here is derived from an EMBL/GenBank/DDBJ whole genome shotgun (WGS) entry which is preliminary data.</text>
</comment>
<dbReference type="PANTHER" id="PTHR11101:SF16">
    <property type="entry name" value="PHOSPHATE TRANSPORTER"/>
    <property type="match status" value="1"/>
</dbReference>
<dbReference type="Proteomes" id="UP001501126">
    <property type="component" value="Unassembled WGS sequence"/>
</dbReference>
<feature type="transmembrane region" description="Helical" evidence="6">
    <location>
        <begin position="151"/>
        <end position="173"/>
    </location>
</feature>
<keyword evidence="5 6" id="KW-0472">Membrane</keyword>
<dbReference type="PANTHER" id="PTHR11101">
    <property type="entry name" value="PHOSPHATE TRANSPORTER"/>
    <property type="match status" value="1"/>
</dbReference>
<evidence type="ECO:0000256" key="2">
    <source>
        <dbReference type="ARBA" id="ARBA00022448"/>
    </source>
</evidence>
<feature type="transmembrane region" description="Helical" evidence="6">
    <location>
        <begin position="185"/>
        <end position="206"/>
    </location>
</feature>
<dbReference type="InterPro" id="IPR001204">
    <property type="entry name" value="Phos_transporter"/>
</dbReference>
<keyword evidence="3 6" id="KW-0812">Transmembrane</keyword>
<dbReference type="Pfam" id="PF01384">
    <property type="entry name" value="PHO4"/>
    <property type="match status" value="2"/>
</dbReference>
<organism evidence="8 9">
    <name type="scientific">Wandonia haliotis</name>
    <dbReference type="NCBI Taxonomy" id="574963"/>
    <lineage>
        <taxon>Bacteria</taxon>
        <taxon>Pseudomonadati</taxon>
        <taxon>Bacteroidota</taxon>
        <taxon>Flavobacteriia</taxon>
        <taxon>Flavobacteriales</taxon>
        <taxon>Crocinitomicaceae</taxon>
        <taxon>Wandonia</taxon>
    </lineage>
</organism>
<sequence>MGDYYLYLVLLLFVLAVIDLVIGVSNDAVNFLNSSLGSRVAGRKVILWIASAGILLGALSSGGMMEIAQKGIFHPDKFFFDEIMVIFLAVMLTDIILLDFFNTFALPTSTTVSIVFELLGAATALAMYNVITGGESLSELSEYINGRNALIIISGIFLSVLIAFSVGLLVQYVSRLIFTFHYESVNRLVAPLFGAVAITSITYFMLVKGLKGAGFMSTEAKDWIAGNKLLIVGLSFVFWTIVNFVLATFKVNILRVVVLMGTFSLAMAFAGNDLVNFIGVAIGGLTSYEAYISSGVEAVQLNMEVLNNPVKSNTIVLFGAGVVMVLTLWFSRKARSVTETEINLGRQGLGTERFKPNTLSRLLVRGAIFTSKYTGKIVPEKIREDIEERFYPRQNEIDPPAFDLVRASVNLMVASLLIVIATSYKLPLSTTYVSFMVAMGASLADRAWDRDSAVFRVSGVIHVIGGWLFTAILAFSAAAIFAIIILKTGIYGIGGLVLLAFFLLLKNTLSHRKKVQNSTQRQRPLFLMRNPSEEVLFNESKNEVQFTLNLVRKTYKQSIKGLLDESRKNLRRAKSKSDEIKEISDDLNRAFLYHVQASKHKEAIHMQFFISVIGQVQHLSVITSKLSEISSEYVENEHTPLKNEFKRDLENLEEAIRDTYKLLDDAIEKNSIRLLRKSVEQMREDTVKIQKLIIRVFNHDNQQMSPRLSYLIVSIYIRTVDMINASIHLADYYLEFLKAIDESNVPELKES</sequence>
<evidence type="ECO:0000313" key="9">
    <source>
        <dbReference type="Proteomes" id="UP001501126"/>
    </source>
</evidence>
<feature type="transmembrane region" description="Helical" evidence="6">
    <location>
        <begin position="253"/>
        <end position="271"/>
    </location>
</feature>
<feature type="transmembrane region" description="Helical" evidence="6">
    <location>
        <begin position="460"/>
        <end position="484"/>
    </location>
</feature>
<name>A0ABN1MLQ8_9FLAO</name>
<evidence type="ECO:0000256" key="4">
    <source>
        <dbReference type="ARBA" id="ARBA00022989"/>
    </source>
</evidence>
<keyword evidence="2 6" id="KW-0813">Transport</keyword>
<proteinExistence type="inferred from homology"/>
<feature type="transmembrane region" description="Helical" evidence="6">
    <location>
        <begin position="226"/>
        <end position="246"/>
    </location>
</feature>
<comment type="subcellular location">
    <subcellularLocation>
        <location evidence="1 6">Membrane</location>
        <topology evidence="1 6">Multi-pass membrane protein</topology>
    </subcellularLocation>
</comment>
<feature type="coiled-coil region" evidence="7">
    <location>
        <begin position="556"/>
        <end position="583"/>
    </location>
</feature>
<keyword evidence="6" id="KW-0592">Phosphate transport</keyword>
<feature type="transmembrane region" description="Helical" evidence="6">
    <location>
        <begin position="490"/>
        <end position="509"/>
    </location>
</feature>
<reference evidence="8 9" key="1">
    <citation type="journal article" date="2019" name="Int. J. Syst. Evol. Microbiol.">
        <title>The Global Catalogue of Microorganisms (GCM) 10K type strain sequencing project: providing services to taxonomists for standard genome sequencing and annotation.</title>
        <authorList>
            <consortium name="The Broad Institute Genomics Platform"/>
            <consortium name="The Broad Institute Genome Sequencing Center for Infectious Disease"/>
            <person name="Wu L."/>
            <person name="Ma J."/>
        </authorList>
    </citation>
    <scope>NUCLEOTIDE SEQUENCE [LARGE SCALE GENOMIC DNA]</scope>
    <source>
        <strain evidence="8 9">JCM 16083</strain>
    </source>
</reference>
<gene>
    <name evidence="8" type="ORF">GCM10009118_02520</name>
</gene>
<evidence type="ECO:0000256" key="3">
    <source>
        <dbReference type="ARBA" id="ARBA00022692"/>
    </source>
</evidence>
<accession>A0ABN1MLQ8</accession>
<feature type="transmembrane region" description="Helical" evidence="6">
    <location>
        <begin position="312"/>
        <end position="330"/>
    </location>
</feature>